<dbReference type="InterPro" id="IPR036322">
    <property type="entry name" value="WD40_repeat_dom_sf"/>
</dbReference>
<dbReference type="InterPro" id="IPR001680">
    <property type="entry name" value="WD40_rpt"/>
</dbReference>
<protein>
    <submittedName>
        <fullName evidence="7">Uncharacterized protein</fullName>
    </submittedName>
</protein>
<dbReference type="EMBL" id="ACOU01000002">
    <property type="protein sequence ID" value="EKX73570.1"/>
    <property type="molecule type" value="Genomic_DNA"/>
</dbReference>
<dbReference type="PANTHER" id="PTHR16288:SF0">
    <property type="entry name" value="TRNA (GUANINE-N(7)-)-METHYLTRANSFERASE NON-CATALYTIC SUBUNIT WDR4"/>
    <property type="match status" value="1"/>
</dbReference>
<accession>L1LE94</accession>
<reference evidence="7 8" key="1">
    <citation type="journal article" date="2012" name="BMC Genomics">
        <title>Comparative genomic analysis and phylogenetic position of Theileria equi.</title>
        <authorList>
            <person name="Kappmeyer L.S."/>
            <person name="Thiagarajan M."/>
            <person name="Herndon D.R."/>
            <person name="Ramsay J.D."/>
            <person name="Caler E."/>
            <person name="Djikeng A."/>
            <person name="Gillespie J.J."/>
            <person name="Lau A.O."/>
            <person name="Roalson E.H."/>
            <person name="Silva J.C."/>
            <person name="Silva M.G."/>
            <person name="Suarez C.E."/>
            <person name="Ueti M.W."/>
            <person name="Nene V.M."/>
            <person name="Mealey R.H."/>
            <person name="Knowles D.P."/>
            <person name="Brayton K.A."/>
        </authorList>
    </citation>
    <scope>NUCLEOTIDE SEQUENCE [LARGE SCALE GENOMIC DNA]</scope>
    <source>
        <strain evidence="7 8">WA</strain>
    </source>
</reference>
<dbReference type="STRING" id="1537102.L1LE94"/>
<keyword evidence="3" id="KW-0819">tRNA processing</keyword>
<evidence type="ECO:0000256" key="5">
    <source>
        <dbReference type="ARBA" id="ARBA00023242"/>
    </source>
</evidence>
<dbReference type="Gene3D" id="2.130.10.10">
    <property type="entry name" value="YVTN repeat-like/Quinoprotein amine dehydrogenase"/>
    <property type="match status" value="1"/>
</dbReference>
<evidence type="ECO:0000313" key="7">
    <source>
        <dbReference type="EMBL" id="EKX73570.1"/>
    </source>
</evidence>
<keyword evidence="5" id="KW-0539">Nucleus</keyword>
<dbReference type="PROSITE" id="PS00678">
    <property type="entry name" value="WD_REPEATS_1"/>
    <property type="match status" value="1"/>
</dbReference>
<dbReference type="InterPro" id="IPR028884">
    <property type="entry name" value="Trm82"/>
</dbReference>
<evidence type="ECO:0000256" key="2">
    <source>
        <dbReference type="ARBA" id="ARBA00022574"/>
    </source>
</evidence>
<keyword evidence="2 6" id="KW-0853">WD repeat</keyword>
<dbReference type="GO" id="GO:0005829">
    <property type="term" value="C:cytosol"/>
    <property type="evidence" value="ECO:0007669"/>
    <property type="project" value="TreeGrafter"/>
</dbReference>
<dbReference type="PANTHER" id="PTHR16288">
    <property type="entry name" value="WD40 REPEAT PROTEIN 4"/>
    <property type="match status" value="1"/>
</dbReference>
<evidence type="ECO:0000256" key="3">
    <source>
        <dbReference type="ARBA" id="ARBA00022694"/>
    </source>
</evidence>
<proteinExistence type="predicted"/>
<organism evidence="7 8">
    <name type="scientific">Theileria equi strain WA</name>
    <dbReference type="NCBI Taxonomy" id="1537102"/>
    <lineage>
        <taxon>Eukaryota</taxon>
        <taxon>Sar</taxon>
        <taxon>Alveolata</taxon>
        <taxon>Apicomplexa</taxon>
        <taxon>Aconoidasida</taxon>
        <taxon>Piroplasmida</taxon>
        <taxon>Theileriidae</taxon>
        <taxon>Theileria</taxon>
    </lineage>
</organism>
<feature type="repeat" description="WD" evidence="6">
    <location>
        <begin position="177"/>
        <end position="220"/>
    </location>
</feature>
<dbReference type="VEuPathDB" id="PiroplasmaDB:BEWA_036060"/>
<dbReference type="GO" id="GO:0036265">
    <property type="term" value="P:RNA (guanine-N7)-methylation"/>
    <property type="evidence" value="ECO:0007669"/>
    <property type="project" value="InterPro"/>
</dbReference>
<keyword evidence="4" id="KW-0677">Repeat</keyword>
<dbReference type="PROSITE" id="PS50082">
    <property type="entry name" value="WD_REPEATS_2"/>
    <property type="match status" value="1"/>
</dbReference>
<dbReference type="Proteomes" id="UP000031512">
    <property type="component" value="Unassembled WGS sequence"/>
</dbReference>
<dbReference type="KEGG" id="beq:BEWA_036060"/>
<comment type="caution">
    <text evidence="7">The sequence shown here is derived from an EMBL/GenBank/DDBJ whole genome shotgun (WGS) entry which is preliminary data.</text>
</comment>
<dbReference type="GeneID" id="15807974"/>
<evidence type="ECO:0000313" key="8">
    <source>
        <dbReference type="Proteomes" id="UP000031512"/>
    </source>
</evidence>
<comment type="subcellular location">
    <subcellularLocation>
        <location evidence="1">Nucleus</location>
    </subcellularLocation>
</comment>
<dbReference type="SUPFAM" id="SSF50978">
    <property type="entry name" value="WD40 repeat-like"/>
    <property type="match status" value="1"/>
</dbReference>
<evidence type="ECO:0000256" key="1">
    <source>
        <dbReference type="ARBA" id="ARBA00004123"/>
    </source>
</evidence>
<dbReference type="InterPro" id="IPR015943">
    <property type="entry name" value="WD40/YVTN_repeat-like_dom_sf"/>
</dbReference>
<name>L1LE94_THEEQ</name>
<evidence type="ECO:0000256" key="4">
    <source>
        <dbReference type="ARBA" id="ARBA00022737"/>
    </source>
</evidence>
<dbReference type="OrthoDB" id="371245at2759"/>
<dbReference type="GO" id="GO:0005634">
    <property type="term" value="C:nucleus"/>
    <property type="evidence" value="ECO:0007669"/>
    <property type="project" value="UniProtKB-SubCell"/>
</dbReference>
<dbReference type="Pfam" id="PF00400">
    <property type="entry name" value="WD40"/>
    <property type="match status" value="1"/>
</dbReference>
<dbReference type="InterPro" id="IPR019775">
    <property type="entry name" value="WD40_repeat_CS"/>
</dbReference>
<dbReference type="GO" id="GO:0006400">
    <property type="term" value="P:tRNA modification"/>
    <property type="evidence" value="ECO:0007669"/>
    <property type="project" value="TreeGrafter"/>
</dbReference>
<keyword evidence="8" id="KW-1185">Reference proteome</keyword>
<dbReference type="AlphaFoldDB" id="L1LE94"/>
<sequence length="351" mass="38779">MELPEGYIFKAPCVFWREKSLLLYASGSVLYAFNTRDSVLSHKFENGHITKAIRSITVDNARSLILVASEDKILSIFDDSIKLLAKRQFGKKLVSTAVVENSILIADSFGDISVLPFADIHDIEDKGSDKDLLCPFSHYSTITATYTSAEGSIFTANKDGKVVRNSIPDVHNILNYYLGHTQSVSSLAIIDGDIEPVLASLSIDFSVKFWDIKSGDELYSVDLTQVLDDVGVVPCHIAWDSANKILLLPCSKKLFFLHLSLENGVSHVNTTTLSLEYTLQTCLAVPLEDSSQLYIVDSEGNLHIYISSLKNLDTSCKLVNDVNINLWEKDLVSSSLENSKAIPLNVAKHVM</sequence>
<dbReference type="RefSeq" id="XP_004833022.1">
    <property type="nucleotide sequence ID" value="XM_004832965.1"/>
</dbReference>
<dbReference type="eggNOG" id="ENOG502T244">
    <property type="taxonomic scope" value="Eukaryota"/>
</dbReference>
<gene>
    <name evidence="7" type="ORF">BEWA_036060</name>
</gene>
<evidence type="ECO:0000256" key="6">
    <source>
        <dbReference type="PROSITE-ProRule" id="PRU00221"/>
    </source>
</evidence>
<dbReference type="SMART" id="SM00320">
    <property type="entry name" value="WD40"/>
    <property type="match status" value="2"/>
</dbReference>
<dbReference type="GO" id="GO:0043527">
    <property type="term" value="C:tRNA methyltransferase complex"/>
    <property type="evidence" value="ECO:0007669"/>
    <property type="project" value="TreeGrafter"/>
</dbReference>